<dbReference type="InterPro" id="IPR036705">
    <property type="entry name" value="Ribosyl_crysJ1_sf"/>
</dbReference>
<feature type="binding site" evidence="1">
    <location>
        <position position="60"/>
    </location>
    <ligand>
        <name>Mg(2+)</name>
        <dbReference type="ChEBI" id="CHEBI:18420"/>
        <label>1</label>
    </ligand>
</feature>
<keyword evidence="1" id="KW-0479">Metal-binding</keyword>
<evidence type="ECO:0000313" key="2">
    <source>
        <dbReference type="EMBL" id="BBH86647.1"/>
    </source>
</evidence>
<proteinExistence type="predicted"/>
<sequence length="312" mass="33886">MHEVQLPANHNERMKRVLCAIEGLSVGDAFGERLFSNPYILEHVEAAYQAKTPPKPFTDDTLMALSIVSILRQYGYIQQEQLARSFAQRYDPRRGYGPAMHQLLRALQSGLPWKDGASNQFEGQGSYGNGAAMRVAPVGAYFAGSMEEVVIQAARSAEVTHTHPEGVAGAIAVAVAAAHAWSLRGVAQLPTRSEFIDLVLPFVPTSELRRKLRLARDISEKTALDAVVAMLGNGSLVSAQDTVPFTLWCAGEHLRDYKQAILLTASAGGDVDTTCAIVGGIVVLATGVEGIPEAWRQVREPLPDWPFHEQAE</sequence>
<feature type="binding site" evidence="1">
    <location>
        <position position="58"/>
    </location>
    <ligand>
        <name>Mg(2+)</name>
        <dbReference type="ChEBI" id="CHEBI:18420"/>
        <label>1</label>
    </ligand>
</feature>
<reference evidence="2" key="1">
    <citation type="submission" date="2018-12" db="EMBL/GenBank/DDBJ databases">
        <title>Novel natural products biosynthetic potential of the class Ktedonobacteria.</title>
        <authorList>
            <person name="Zheng Y."/>
            <person name="Saitou A."/>
            <person name="Wang C.M."/>
            <person name="Toyoda A."/>
            <person name="Minakuchi Y."/>
            <person name="Sekiguchi Y."/>
            <person name="Ueda K."/>
            <person name="Takano H."/>
            <person name="Sakai Y."/>
            <person name="Yokota A."/>
            <person name="Yabe S."/>
        </authorList>
    </citation>
    <scope>NUCLEOTIDE SEQUENCE</scope>
    <source>
        <strain evidence="2">COM3</strain>
    </source>
</reference>
<feature type="binding site" evidence="1">
    <location>
        <position position="270"/>
    </location>
    <ligand>
        <name>Mg(2+)</name>
        <dbReference type="ChEBI" id="CHEBI:18420"/>
        <label>1</label>
    </ligand>
</feature>
<feature type="binding site" evidence="1">
    <location>
        <position position="273"/>
    </location>
    <ligand>
        <name>Mg(2+)</name>
        <dbReference type="ChEBI" id="CHEBI:18420"/>
        <label>1</label>
    </ligand>
</feature>
<dbReference type="InterPro" id="IPR005502">
    <property type="entry name" value="Ribosyl_crysJ1"/>
</dbReference>
<dbReference type="Gene3D" id="1.10.4080.10">
    <property type="entry name" value="ADP-ribosylation/Crystallin J1"/>
    <property type="match status" value="1"/>
</dbReference>
<protein>
    <submittedName>
        <fullName evidence="2">Hydrolase</fullName>
    </submittedName>
</protein>
<dbReference type="Pfam" id="PF03747">
    <property type="entry name" value="ADP_ribosyl_GH"/>
    <property type="match status" value="1"/>
</dbReference>
<name>A0A455SDX1_9CHLR</name>
<feature type="binding site" evidence="1">
    <location>
        <position position="272"/>
    </location>
    <ligand>
        <name>Mg(2+)</name>
        <dbReference type="ChEBI" id="CHEBI:18420"/>
        <label>1</label>
    </ligand>
</feature>
<dbReference type="GO" id="GO:0016787">
    <property type="term" value="F:hydrolase activity"/>
    <property type="evidence" value="ECO:0007669"/>
    <property type="project" value="UniProtKB-KW"/>
</dbReference>
<keyword evidence="2" id="KW-0378">Hydrolase</keyword>
<dbReference type="AlphaFoldDB" id="A0A455SDX1"/>
<comment type="cofactor">
    <cofactor evidence="1">
        <name>Mg(2+)</name>
        <dbReference type="ChEBI" id="CHEBI:18420"/>
    </cofactor>
    <text evidence="1">Binds 2 magnesium ions per subunit.</text>
</comment>
<dbReference type="PANTHER" id="PTHR16222:SF12">
    <property type="entry name" value="ADP-RIBOSYLGLYCOHYDROLASE-RELATED"/>
    <property type="match status" value="1"/>
</dbReference>
<evidence type="ECO:0000256" key="1">
    <source>
        <dbReference type="PIRSR" id="PIRSR605502-1"/>
    </source>
</evidence>
<dbReference type="PANTHER" id="PTHR16222">
    <property type="entry name" value="ADP-RIBOSYLGLYCOHYDROLASE"/>
    <property type="match status" value="1"/>
</dbReference>
<organism evidence="2">
    <name type="scientific">Thermosporothrix sp. COM3</name>
    <dbReference type="NCBI Taxonomy" id="2490863"/>
    <lineage>
        <taxon>Bacteria</taxon>
        <taxon>Bacillati</taxon>
        <taxon>Chloroflexota</taxon>
        <taxon>Ktedonobacteria</taxon>
        <taxon>Ktedonobacterales</taxon>
        <taxon>Thermosporotrichaceae</taxon>
        <taxon>Thermosporothrix</taxon>
    </lineage>
</organism>
<dbReference type="InterPro" id="IPR050792">
    <property type="entry name" value="ADP-ribosylglycohydrolase"/>
</dbReference>
<dbReference type="EMBL" id="AP019376">
    <property type="protein sequence ID" value="BBH86647.1"/>
    <property type="molecule type" value="Genomic_DNA"/>
</dbReference>
<feature type="binding site" evidence="1">
    <location>
        <position position="59"/>
    </location>
    <ligand>
        <name>Mg(2+)</name>
        <dbReference type="ChEBI" id="CHEBI:18420"/>
        <label>1</label>
    </ligand>
</feature>
<dbReference type="SUPFAM" id="SSF101478">
    <property type="entry name" value="ADP-ribosylglycohydrolase"/>
    <property type="match status" value="1"/>
</dbReference>
<dbReference type="GO" id="GO:0046872">
    <property type="term" value="F:metal ion binding"/>
    <property type="evidence" value="ECO:0007669"/>
    <property type="project" value="UniProtKB-KW"/>
</dbReference>
<gene>
    <name evidence="2" type="ORF">KTC_13980</name>
</gene>
<keyword evidence="1" id="KW-0460">Magnesium</keyword>
<accession>A0A455SDX1</accession>